<evidence type="ECO:0000256" key="8">
    <source>
        <dbReference type="SAM" id="MobiDB-lite"/>
    </source>
</evidence>
<feature type="disulfide bond" evidence="6">
    <location>
        <begin position="30"/>
        <end position="39"/>
    </location>
</feature>
<evidence type="ECO:0000256" key="7">
    <source>
        <dbReference type="PROSITE-ProRule" id="PRU00302"/>
    </source>
</evidence>
<dbReference type="InterPro" id="IPR018097">
    <property type="entry name" value="EGF_Ca-bd_CS"/>
</dbReference>
<feature type="disulfide bond" evidence="6">
    <location>
        <begin position="46"/>
        <end position="56"/>
    </location>
</feature>
<dbReference type="PROSITE" id="PS00010">
    <property type="entry name" value="ASX_HYDROXYL"/>
    <property type="match status" value="4"/>
</dbReference>
<dbReference type="FunFam" id="2.10.25.10:FF:000279">
    <property type="entry name" value="Neurogenic locus notch 1"/>
    <property type="match status" value="1"/>
</dbReference>
<keyword evidence="13" id="KW-1185">Reference proteome</keyword>
<evidence type="ECO:0000259" key="11">
    <source>
        <dbReference type="PROSITE" id="PS50825"/>
    </source>
</evidence>
<dbReference type="Gene3D" id="2.10.25.10">
    <property type="entry name" value="Laminin"/>
    <property type="match status" value="12"/>
</dbReference>
<comment type="caution">
    <text evidence="6">Lacks conserved residue(s) required for the propagation of feature annotation.</text>
</comment>
<feature type="domain" description="EGF-like" evidence="10">
    <location>
        <begin position="275"/>
        <end position="311"/>
    </location>
</feature>
<keyword evidence="2" id="KW-0732">Signal</keyword>
<evidence type="ECO:0000256" key="1">
    <source>
        <dbReference type="ARBA" id="ARBA00022536"/>
    </source>
</evidence>
<keyword evidence="4 6" id="KW-1015">Disulfide bond</keyword>
<keyword evidence="7" id="KW-0768">Sushi</keyword>
<feature type="compositionally biased region" description="Polar residues" evidence="8">
    <location>
        <begin position="1348"/>
        <end position="1366"/>
    </location>
</feature>
<feature type="domain" description="EGF-like" evidence="10">
    <location>
        <begin position="195"/>
        <end position="232"/>
    </location>
</feature>
<dbReference type="FunFam" id="2.10.25.10:FF:000117">
    <property type="entry name" value="Delta-like protein"/>
    <property type="match status" value="1"/>
</dbReference>
<evidence type="ECO:0000256" key="3">
    <source>
        <dbReference type="ARBA" id="ARBA00022737"/>
    </source>
</evidence>
<dbReference type="InterPro" id="IPR011641">
    <property type="entry name" value="Tyr-kin_ephrin_A/B_rcpt-like"/>
</dbReference>
<dbReference type="PROSITE" id="PS50825">
    <property type="entry name" value="HYR"/>
    <property type="match status" value="1"/>
</dbReference>
<keyword evidence="9" id="KW-1133">Transmembrane helix</keyword>
<dbReference type="SUPFAM" id="SSF57196">
    <property type="entry name" value="EGF/Laminin"/>
    <property type="match status" value="12"/>
</dbReference>
<keyword evidence="5" id="KW-0325">Glycoprotein</keyword>
<keyword evidence="9" id="KW-0472">Membrane</keyword>
<dbReference type="InterPro" id="IPR001881">
    <property type="entry name" value="EGF-like_Ca-bd_dom"/>
</dbReference>
<dbReference type="STRING" id="174720.A0A0N5BUC4"/>
<evidence type="ECO:0000256" key="4">
    <source>
        <dbReference type="ARBA" id="ARBA00023157"/>
    </source>
</evidence>
<feature type="disulfide bond" evidence="6">
    <location>
        <begin position="105"/>
        <end position="114"/>
    </location>
</feature>
<sequence length="1366" mass="153675">MVINGNDCATNPCAFNATCTDLINDFQCSCPEGFEGKRCEKKVDICQIHPCHHGSCVDSLFSRRCICDPGWGGESCDININECQDNPCKNNGLCIDLINDFECQCLPGYYGSICQYKINYCSGEVCQNDGICVSGNDSFICKCPNGYDGIRCENNIDECKESRCNPEGTLKCKDGINKYECICKKSFIGKYCDERIDECQRNPCYNGGVCYYNDNNEVKCKCGRGWKGDYCQEEINMCSVLSNPCQNNGECIPLPDESFYCSCPDGVTGPKCEILPNLCLGEQCLNGGTCINNGTSSHCVCLPSFTGDGCQYIIDRCDEDYCKNDGECIIEQNDAFKCKCRPGFTGERCETNIDNCYNNNCPEGARCVDQINSYECLCPYNKTGLACDKLVDVDYDLKFLDGMEMAQATLSVPVKYSGNALSISLWVKFDYGPKGGGSILTLYNSENPNYDKNSREILRITDKGCFVKLFKDDEEIILRFPQNQMINDGNWNHIAFIWNGYDNNGRYSLIWNSIRIVQDGGNGQNSFLDSNLWIKLGSNSDDDNKFVGSITRVNLWNRVINFDTEIPSIVKDCQGAEDIFDGLLIRFTGYNKIKGKVERSSKSTCGRRVLKNRENVISLNFEENIIVKNCPQDILVTTNSRYVNVTWNEPIFESSSGLEIKTIEKNLRPGQVFIPGDYMVLYVGHDENNNVGECHFHIYVSSNHCSSPEDPINGIQACEQWGPNNQYKACSITCHDGYEFPIEVPSFYSCSAEGLWRPNINQHNFKYPNCAKSHNANRVVRIYVNFPNNGLCNNAAKNALAEKVFQKLQYLNTKWKICNEKLIDSDDISCSHLNVTIECIKNINNRVRRDDNVPSQMFNVTIEMGVKRDSETSQNIKIIDLLHSEILLDDIFNFNQVIPNGIPDLNSLRIDNVYHCQFGTVLKDDVCVPCAPGMAYNIKKNICEYCPIGSYQSREGELSCILCPDKTTTIGYGSVTPDECKPSCEEGHYFNIQTSICEECGVGMYQPEKGKFNCYACGVGQTTLLSNSTSSDDCRDECPDGEQMTIIGICQPCPQGSYRTKGQHRQCQLCPEGTTTESHHSINKTQCNLPKCMPGQYLYLDERKCKLCPRGTFQDDVQQIKCKLCPNDHTTASQGATHESQCYSTNQCDTGENDCSWHALCKDLPDDGDVPSYECSCKPGYRGNGTLCIDACTNYCLNDGICKKNIQGFVECVCKENFSGERCEIRFQPKQQKLFIITVSIVAVVIIFIIIIVIFWMNNYRFNRVKNFNDKDKTSFKNDLALNSNFVYGTSNLQPTLNVGLEMKSTLGGNGVLTRPIGYYYEDDEEYSETSVVKNENKHIEMRHERFSQVSQELKSTDQGTLQQDH</sequence>
<dbReference type="InterPro" id="IPR003410">
    <property type="entry name" value="HYR_dom"/>
</dbReference>
<dbReference type="FunFam" id="2.10.25.10:FF:000434">
    <property type="entry name" value="Predicted protein"/>
    <property type="match status" value="1"/>
</dbReference>
<feature type="domain" description="EGF-like" evidence="10">
    <location>
        <begin position="42"/>
        <end position="77"/>
    </location>
</feature>
<evidence type="ECO:0000256" key="5">
    <source>
        <dbReference type="ARBA" id="ARBA00023180"/>
    </source>
</evidence>
<feature type="domain" description="EGF-like" evidence="10">
    <location>
        <begin position="313"/>
        <end position="350"/>
    </location>
</feature>
<evidence type="ECO:0000256" key="2">
    <source>
        <dbReference type="ARBA" id="ARBA00022729"/>
    </source>
</evidence>
<dbReference type="PROSITE" id="PS01187">
    <property type="entry name" value="EGF_CA"/>
    <property type="match status" value="3"/>
</dbReference>
<proteinExistence type="predicted"/>
<protein>
    <submittedName>
        <fullName evidence="14">Delta-like protein</fullName>
    </submittedName>
</protein>
<feature type="disulfide bond" evidence="6">
    <location>
        <begin position="301"/>
        <end position="310"/>
    </location>
</feature>
<evidence type="ECO:0000259" key="12">
    <source>
        <dbReference type="PROSITE" id="PS50923"/>
    </source>
</evidence>
<dbReference type="InterPro" id="IPR000152">
    <property type="entry name" value="EGF-type_Asp/Asn_hydroxyl_site"/>
</dbReference>
<dbReference type="Gene3D" id="2.60.120.200">
    <property type="match status" value="1"/>
</dbReference>
<feature type="domain" description="HYR" evidence="11">
    <location>
        <begin position="620"/>
        <end position="702"/>
    </location>
</feature>
<feature type="disulfide bond" evidence="6">
    <location>
        <begin position="263"/>
        <end position="272"/>
    </location>
</feature>
<feature type="disulfide bond" evidence="6">
    <location>
        <begin position="143"/>
        <end position="152"/>
    </location>
</feature>
<evidence type="ECO:0000259" key="10">
    <source>
        <dbReference type="PROSITE" id="PS50026"/>
    </source>
</evidence>
<dbReference type="InterPro" id="IPR013320">
    <property type="entry name" value="ConA-like_dom_sf"/>
</dbReference>
<dbReference type="CDD" id="cd00054">
    <property type="entry name" value="EGF_CA"/>
    <property type="match status" value="7"/>
</dbReference>
<dbReference type="InterPro" id="IPR009030">
    <property type="entry name" value="Growth_fac_rcpt_cys_sf"/>
</dbReference>
<dbReference type="InterPro" id="IPR013032">
    <property type="entry name" value="EGF-like_CS"/>
</dbReference>
<feature type="domain" description="EGF-like" evidence="10">
    <location>
        <begin position="1189"/>
        <end position="1224"/>
    </location>
</feature>
<dbReference type="GO" id="GO:0005112">
    <property type="term" value="F:Notch binding"/>
    <property type="evidence" value="ECO:0007669"/>
    <property type="project" value="TreeGrafter"/>
</dbReference>
<evidence type="ECO:0000256" key="9">
    <source>
        <dbReference type="SAM" id="Phobius"/>
    </source>
</evidence>
<dbReference type="PANTHER" id="PTHR12916">
    <property type="entry name" value="CYTOCHROME C OXIDASE POLYPEPTIDE VIC-2"/>
    <property type="match status" value="1"/>
</dbReference>
<dbReference type="Pfam" id="PF13385">
    <property type="entry name" value="Laminin_G_3"/>
    <property type="match status" value="1"/>
</dbReference>
<dbReference type="PANTHER" id="PTHR12916:SF4">
    <property type="entry name" value="UNINFLATABLE, ISOFORM C"/>
    <property type="match status" value="1"/>
</dbReference>
<organism evidence="13 14">
    <name type="scientific">Strongyloides papillosus</name>
    <name type="common">Intestinal threadworm</name>
    <dbReference type="NCBI Taxonomy" id="174720"/>
    <lineage>
        <taxon>Eukaryota</taxon>
        <taxon>Metazoa</taxon>
        <taxon>Ecdysozoa</taxon>
        <taxon>Nematoda</taxon>
        <taxon>Chromadorea</taxon>
        <taxon>Rhabditida</taxon>
        <taxon>Tylenchina</taxon>
        <taxon>Panagrolaimomorpha</taxon>
        <taxon>Strongyloidoidea</taxon>
        <taxon>Strongyloididae</taxon>
        <taxon>Strongyloides</taxon>
    </lineage>
</organism>
<dbReference type="SMART" id="SM00179">
    <property type="entry name" value="EGF_CA"/>
    <property type="match status" value="11"/>
</dbReference>
<dbReference type="Gene3D" id="2.10.50.10">
    <property type="entry name" value="Tumor Necrosis Factor Receptor, subunit A, domain 2"/>
    <property type="match status" value="3"/>
</dbReference>
<keyword evidence="9" id="KW-0812">Transmembrane</keyword>
<feature type="domain" description="EGF-like" evidence="10">
    <location>
        <begin position="352"/>
        <end position="388"/>
    </location>
</feature>
<feature type="disulfide bond" evidence="6">
    <location>
        <begin position="222"/>
        <end position="231"/>
    </location>
</feature>
<dbReference type="GO" id="GO:0005509">
    <property type="term" value="F:calcium ion binding"/>
    <property type="evidence" value="ECO:0007669"/>
    <property type="project" value="InterPro"/>
</dbReference>
<dbReference type="Pfam" id="PF00008">
    <property type="entry name" value="EGF"/>
    <property type="match status" value="5"/>
</dbReference>
<dbReference type="SUPFAM" id="SSF49899">
    <property type="entry name" value="Concanavalin A-like lectins/glucanases"/>
    <property type="match status" value="1"/>
</dbReference>
<keyword evidence="1 6" id="KW-0245">EGF-like domain</keyword>
<evidence type="ECO:0000313" key="14">
    <source>
        <dbReference type="WBParaSite" id="SPAL_0000944500.1"/>
    </source>
</evidence>
<feature type="domain" description="EGF-like" evidence="10">
    <location>
        <begin position="1144"/>
        <end position="1187"/>
    </location>
</feature>
<dbReference type="Pfam" id="PF02494">
    <property type="entry name" value="HYR"/>
    <property type="match status" value="1"/>
</dbReference>
<dbReference type="SMART" id="SM01411">
    <property type="entry name" value="Ephrin_rec_like"/>
    <property type="match status" value="4"/>
</dbReference>
<dbReference type="WBParaSite" id="SPAL_0000944500.1">
    <property type="protein sequence ID" value="SPAL_0000944500.1"/>
    <property type="gene ID" value="SPAL_0000944500"/>
</dbReference>
<evidence type="ECO:0000313" key="13">
    <source>
        <dbReference type="Proteomes" id="UP000046392"/>
    </source>
</evidence>
<keyword evidence="3" id="KW-0677">Repeat</keyword>
<dbReference type="SUPFAM" id="SSF57184">
    <property type="entry name" value="Growth factor receptor domain"/>
    <property type="match status" value="2"/>
</dbReference>
<feature type="region of interest" description="Disordered" evidence="8">
    <location>
        <begin position="1346"/>
        <end position="1366"/>
    </location>
</feature>
<dbReference type="FunFam" id="2.10.25.10:FF:000472">
    <property type="entry name" value="Uncharacterized protein, isoform A"/>
    <property type="match status" value="1"/>
</dbReference>
<dbReference type="FunFam" id="2.10.25.10:FF:000699">
    <property type="entry name" value="Uncharacterized protein, isoform C"/>
    <property type="match status" value="1"/>
</dbReference>
<feature type="domain" description="EGF-like" evidence="10">
    <location>
        <begin position="155"/>
        <end position="193"/>
    </location>
</feature>
<dbReference type="PROSITE" id="PS50923">
    <property type="entry name" value="SUSHI"/>
    <property type="match status" value="1"/>
</dbReference>
<feature type="domain" description="EGF-like" evidence="10">
    <location>
        <begin position="117"/>
        <end position="153"/>
    </location>
</feature>
<reference evidence="14" key="1">
    <citation type="submission" date="2017-02" db="UniProtKB">
        <authorList>
            <consortium name="WormBaseParasite"/>
        </authorList>
    </citation>
    <scope>IDENTIFICATION</scope>
</reference>
<dbReference type="Pfam" id="PF12661">
    <property type="entry name" value="hEGF"/>
    <property type="match status" value="3"/>
</dbReference>
<feature type="transmembrane region" description="Helical" evidence="9">
    <location>
        <begin position="1234"/>
        <end position="1257"/>
    </location>
</feature>
<feature type="disulfide bond" evidence="6">
    <location>
        <begin position="340"/>
        <end position="349"/>
    </location>
</feature>
<dbReference type="PROSITE" id="PS50026">
    <property type="entry name" value="EGF_3"/>
    <property type="match status" value="12"/>
</dbReference>
<dbReference type="PROSITE" id="PS00022">
    <property type="entry name" value="EGF_1"/>
    <property type="match status" value="11"/>
</dbReference>
<feature type="domain" description="EGF-like" evidence="10">
    <location>
        <begin position="4"/>
        <end position="40"/>
    </location>
</feature>
<feature type="disulfide bond" evidence="6">
    <location>
        <begin position="183"/>
        <end position="192"/>
    </location>
</feature>
<accession>A0A0N5BUC4</accession>
<dbReference type="Pfam" id="PF07699">
    <property type="entry name" value="Ephrin_rec_like"/>
    <property type="match status" value="4"/>
</dbReference>
<dbReference type="PROSITE" id="PS01186">
    <property type="entry name" value="EGF_2"/>
    <property type="match status" value="6"/>
</dbReference>
<feature type="domain" description="EGF-like" evidence="10">
    <location>
        <begin position="79"/>
        <end position="115"/>
    </location>
</feature>
<dbReference type="SMART" id="SM00181">
    <property type="entry name" value="EGF"/>
    <property type="match status" value="13"/>
</dbReference>
<dbReference type="InterPro" id="IPR000436">
    <property type="entry name" value="Sushi_SCR_CCP_dom"/>
</dbReference>
<name>A0A0N5BUC4_STREA</name>
<dbReference type="GO" id="GO:0007219">
    <property type="term" value="P:Notch signaling pathway"/>
    <property type="evidence" value="ECO:0007669"/>
    <property type="project" value="TreeGrafter"/>
</dbReference>
<evidence type="ECO:0000256" key="6">
    <source>
        <dbReference type="PROSITE-ProRule" id="PRU00076"/>
    </source>
</evidence>
<feature type="disulfide bond" evidence="6">
    <location>
        <begin position="1192"/>
        <end position="1202"/>
    </location>
</feature>
<dbReference type="Proteomes" id="UP000046392">
    <property type="component" value="Unplaced"/>
</dbReference>
<feature type="domain" description="EGF-like" evidence="10">
    <location>
        <begin position="234"/>
        <end position="273"/>
    </location>
</feature>
<dbReference type="InterPro" id="IPR000742">
    <property type="entry name" value="EGF"/>
</dbReference>
<feature type="domain" description="Sushi" evidence="12">
    <location>
        <begin position="703"/>
        <end position="772"/>
    </location>
</feature>
<feature type="disulfide bond" evidence="6">
    <location>
        <begin position="1214"/>
        <end position="1223"/>
    </location>
</feature>
<feature type="disulfide bond" evidence="6">
    <location>
        <begin position="164"/>
        <end position="181"/>
    </location>
</feature>
<feature type="disulfide bond" evidence="6">
    <location>
        <begin position="378"/>
        <end position="387"/>
    </location>
</feature>
<feature type="disulfide bond" evidence="6">
    <location>
        <begin position="67"/>
        <end position="76"/>
    </location>
</feature>